<dbReference type="GO" id="GO:0046872">
    <property type="term" value="F:metal ion binding"/>
    <property type="evidence" value="ECO:0007669"/>
    <property type="project" value="UniProtKB-KW"/>
</dbReference>
<evidence type="ECO:0000313" key="7">
    <source>
        <dbReference type="EMBL" id="MBR0597410.1"/>
    </source>
</evidence>
<reference evidence="7" key="2">
    <citation type="submission" date="2021-04" db="EMBL/GenBank/DDBJ databases">
        <authorList>
            <person name="Liu J."/>
        </authorList>
    </citation>
    <scope>NUCLEOTIDE SEQUENCE</scope>
    <source>
        <strain evidence="7">BAD-6</strain>
    </source>
</reference>
<dbReference type="SFLD" id="SFLDS00005">
    <property type="entry name" value="Isoprenoid_Synthase_Type_I"/>
    <property type="match status" value="1"/>
</dbReference>
<protein>
    <submittedName>
        <fullName evidence="7">Polyprenyl synthetase family protein</fullName>
    </submittedName>
</protein>
<dbReference type="PROSITE" id="PS00444">
    <property type="entry name" value="POLYPRENYL_SYNTHASE_2"/>
    <property type="match status" value="1"/>
</dbReference>
<dbReference type="Gene3D" id="1.10.600.10">
    <property type="entry name" value="Farnesyl Diphosphate Synthase"/>
    <property type="match status" value="1"/>
</dbReference>
<evidence type="ECO:0000313" key="8">
    <source>
        <dbReference type="Proteomes" id="UP000675664"/>
    </source>
</evidence>
<dbReference type="Pfam" id="PF00348">
    <property type="entry name" value="polyprenyl_synt"/>
    <property type="match status" value="1"/>
</dbReference>
<dbReference type="RefSeq" id="WP_227017544.1">
    <property type="nucleotide sequence ID" value="NZ_JAGSND010000003.1"/>
</dbReference>
<dbReference type="PROSITE" id="PS00723">
    <property type="entry name" value="POLYPRENYL_SYNTHASE_1"/>
    <property type="match status" value="1"/>
</dbReference>
<reference evidence="7" key="1">
    <citation type="submission" date="2021-04" db="EMBL/GenBank/DDBJ databases">
        <title>Sinoanaerobacter chloroacetimidivorans sp. nov., an obligate anaerobic bacterium isolated from anaerobic sludge.</title>
        <authorList>
            <person name="Bao Y."/>
        </authorList>
    </citation>
    <scope>NUCLEOTIDE SEQUENCE</scope>
    <source>
        <strain evidence="7">BAD-6</strain>
    </source>
</reference>
<dbReference type="PANTHER" id="PTHR12001:SF69">
    <property type="entry name" value="ALL TRANS-POLYPRENYL-DIPHOSPHATE SYNTHASE PDSS1"/>
    <property type="match status" value="1"/>
</dbReference>
<comment type="similarity">
    <text evidence="2 6">Belongs to the FPP/GGPP synthase family.</text>
</comment>
<dbReference type="InterPro" id="IPR033749">
    <property type="entry name" value="Polyprenyl_synt_CS"/>
</dbReference>
<evidence type="ECO:0000256" key="3">
    <source>
        <dbReference type="ARBA" id="ARBA00022679"/>
    </source>
</evidence>
<keyword evidence="4" id="KW-0479">Metal-binding</keyword>
<dbReference type="Proteomes" id="UP000675664">
    <property type="component" value="Unassembled WGS sequence"/>
</dbReference>
<dbReference type="EMBL" id="JAGSND010000003">
    <property type="protein sequence ID" value="MBR0597410.1"/>
    <property type="molecule type" value="Genomic_DNA"/>
</dbReference>
<dbReference type="InterPro" id="IPR008949">
    <property type="entry name" value="Isoprenoid_synthase_dom_sf"/>
</dbReference>
<evidence type="ECO:0000256" key="5">
    <source>
        <dbReference type="ARBA" id="ARBA00022842"/>
    </source>
</evidence>
<keyword evidence="8" id="KW-1185">Reference proteome</keyword>
<evidence type="ECO:0000256" key="1">
    <source>
        <dbReference type="ARBA" id="ARBA00001946"/>
    </source>
</evidence>
<organism evidence="7 8">
    <name type="scientific">Sinanaerobacter chloroacetimidivorans</name>
    <dbReference type="NCBI Taxonomy" id="2818044"/>
    <lineage>
        <taxon>Bacteria</taxon>
        <taxon>Bacillati</taxon>
        <taxon>Bacillota</taxon>
        <taxon>Clostridia</taxon>
        <taxon>Peptostreptococcales</taxon>
        <taxon>Anaerovoracaceae</taxon>
        <taxon>Sinanaerobacter</taxon>
    </lineage>
</organism>
<comment type="cofactor">
    <cofactor evidence="1">
        <name>Mg(2+)</name>
        <dbReference type="ChEBI" id="CHEBI:18420"/>
    </cofactor>
</comment>
<dbReference type="SUPFAM" id="SSF48576">
    <property type="entry name" value="Terpenoid synthases"/>
    <property type="match status" value="1"/>
</dbReference>
<dbReference type="GO" id="GO:0004659">
    <property type="term" value="F:prenyltransferase activity"/>
    <property type="evidence" value="ECO:0007669"/>
    <property type="project" value="InterPro"/>
</dbReference>
<dbReference type="InterPro" id="IPR000092">
    <property type="entry name" value="Polyprenyl_synt"/>
</dbReference>
<sequence>MLENLKNNDTINRKIQFVEKIMIKNVKSRHKNVQDMLTEMIHSGGKRLRPLFLLLSAEFGQNKTESLYEAAAGMEMIHMATLIHDDIIDEASLRRGTVTAQSRFGKDYAVFMGDFLMNRSYLMLNGKVLAPEVRQIQHIMECLFYGEMLQYNGRFDRKKTVSQYIRIAANKTASLFALSFFLGAKISECEESICKALKRTGYYFGISFQILDDLLDFSSRESDLGKNIQKDIHMGFYTLPMIFAAKQNPEIWGLIQDSRFDELQQCIRAAGGFRKAAELGEQYLEKANSELAELPDIEAKKIILHALQDMKNALQEFS</sequence>
<dbReference type="PANTHER" id="PTHR12001">
    <property type="entry name" value="GERANYLGERANYL PYROPHOSPHATE SYNTHASE"/>
    <property type="match status" value="1"/>
</dbReference>
<keyword evidence="5" id="KW-0460">Magnesium</keyword>
<evidence type="ECO:0000256" key="2">
    <source>
        <dbReference type="ARBA" id="ARBA00006706"/>
    </source>
</evidence>
<dbReference type="CDD" id="cd00685">
    <property type="entry name" value="Trans_IPPS_HT"/>
    <property type="match status" value="1"/>
</dbReference>
<dbReference type="GO" id="GO:0008299">
    <property type="term" value="P:isoprenoid biosynthetic process"/>
    <property type="evidence" value="ECO:0007669"/>
    <property type="project" value="InterPro"/>
</dbReference>
<name>A0A8J7W1X6_9FIRM</name>
<proteinExistence type="inferred from homology"/>
<dbReference type="AlphaFoldDB" id="A0A8J7W1X6"/>
<keyword evidence="3 6" id="KW-0808">Transferase</keyword>
<gene>
    <name evidence="7" type="ORF">KCX82_05975</name>
</gene>
<accession>A0A8J7W1X6</accession>
<comment type="caution">
    <text evidence="7">The sequence shown here is derived from an EMBL/GenBank/DDBJ whole genome shotgun (WGS) entry which is preliminary data.</text>
</comment>
<evidence type="ECO:0000256" key="6">
    <source>
        <dbReference type="RuleBase" id="RU004466"/>
    </source>
</evidence>
<evidence type="ECO:0000256" key="4">
    <source>
        <dbReference type="ARBA" id="ARBA00022723"/>
    </source>
</evidence>